<gene>
    <name evidence="1" type="ORF">F1599_02935</name>
</gene>
<comment type="caution">
    <text evidence="1">The sequence shown here is derived from an EMBL/GenBank/DDBJ whole genome shotgun (WGS) entry which is preliminary data.</text>
</comment>
<sequence length="76" mass="8421">MDESHSQELVKHLREIVERLDDMSYYAASSTSQRVHFAAMAMQGLVTSMSGEMEVEAAAKRAVQYADALIAALEDE</sequence>
<dbReference type="EMBL" id="VWRN01000014">
    <property type="protein sequence ID" value="KAA6130957.1"/>
    <property type="molecule type" value="Genomic_DNA"/>
</dbReference>
<keyword evidence="2" id="KW-1185">Reference proteome</keyword>
<proteinExistence type="predicted"/>
<name>A0A5M8B4Z8_9BURK</name>
<dbReference type="AlphaFoldDB" id="A0A5M8B4Z8"/>
<reference evidence="1 2" key="1">
    <citation type="submission" date="2019-09" db="EMBL/GenBank/DDBJ databases">
        <title>Isolation of a novel species in the genus Cupriavidus from patients with sepsis using whole genome sequencing.</title>
        <authorList>
            <person name="Kweon O.J."/>
            <person name="Lee M.-K."/>
        </authorList>
    </citation>
    <scope>NUCLEOTIDE SEQUENCE [LARGE SCALE GENOMIC DNA]</scope>
    <source>
        <strain evidence="1 2">MKL-01</strain>
    </source>
</reference>
<dbReference type="Proteomes" id="UP000324324">
    <property type="component" value="Unassembled WGS sequence"/>
</dbReference>
<evidence type="ECO:0000313" key="1">
    <source>
        <dbReference type="EMBL" id="KAA6130957.1"/>
    </source>
</evidence>
<accession>A0A5M8B4Z8</accession>
<protein>
    <submittedName>
        <fullName evidence="1">Uncharacterized protein</fullName>
    </submittedName>
</protein>
<organism evidence="1 2">
    <name type="scientific">Cupriavidus cauae</name>
    <dbReference type="NCBI Taxonomy" id="2608999"/>
    <lineage>
        <taxon>Bacteria</taxon>
        <taxon>Pseudomonadati</taxon>
        <taxon>Pseudomonadota</taxon>
        <taxon>Betaproteobacteria</taxon>
        <taxon>Burkholderiales</taxon>
        <taxon>Burkholderiaceae</taxon>
        <taxon>Cupriavidus</taxon>
    </lineage>
</organism>
<dbReference type="RefSeq" id="WP_149319211.1">
    <property type="nucleotide sequence ID" value="NZ_CP080293.1"/>
</dbReference>
<evidence type="ECO:0000313" key="2">
    <source>
        <dbReference type="Proteomes" id="UP000324324"/>
    </source>
</evidence>